<evidence type="ECO:0000313" key="1">
    <source>
        <dbReference type="EMBL" id="CAE6466762.1"/>
    </source>
</evidence>
<organism evidence="1 2">
    <name type="scientific">Rhizoctonia solani</name>
    <dbReference type="NCBI Taxonomy" id="456999"/>
    <lineage>
        <taxon>Eukaryota</taxon>
        <taxon>Fungi</taxon>
        <taxon>Dikarya</taxon>
        <taxon>Basidiomycota</taxon>
        <taxon>Agaricomycotina</taxon>
        <taxon>Agaricomycetes</taxon>
        <taxon>Cantharellales</taxon>
        <taxon>Ceratobasidiaceae</taxon>
        <taxon>Rhizoctonia</taxon>
    </lineage>
</organism>
<comment type="caution">
    <text evidence="1">The sequence shown here is derived from an EMBL/GenBank/DDBJ whole genome shotgun (WGS) entry which is preliminary data.</text>
</comment>
<gene>
    <name evidence="1" type="ORF">RDB_LOCUS57391</name>
</gene>
<name>A0A8H3GUE5_9AGAM</name>
<protein>
    <submittedName>
        <fullName evidence="1">Uncharacterized protein</fullName>
    </submittedName>
</protein>
<dbReference type="AlphaFoldDB" id="A0A8H3GUE5"/>
<reference evidence="1" key="1">
    <citation type="submission" date="2021-01" db="EMBL/GenBank/DDBJ databases">
        <authorList>
            <person name="Kaushik A."/>
        </authorList>
    </citation>
    <scope>NUCLEOTIDE SEQUENCE</scope>
    <source>
        <strain evidence="1">Type strain: AG8-Rh-89/</strain>
    </source>
</reference>
<evidence type="ECO:0000313" key="2">
    <source>
        <dbReference type="Proteomes" id="UP000663850"/>
    </source>
</evidence>
<proteinExistence type="predicted"/>
<accession>A0A8H3GUE5</accession>
<dbReference type="EMBL" id="CAJMWZ010002971">
    <property type="protein sequence ID" value="CAE6466762.1"/>
    <property type="molecule type" value="Genomic_DNA"/>
</dbReference>
<dbReference type="Proteomes" id="UP000663850">
    <property type="component" value="Unassembled WGS sequence"/>
</dbReference>
<sequence length="185" mass="21708">MEKRMFGTIVICTNLLTGNHAHFLVVRFRSPKGHPSIKINCDKGAYQLVPYYAYDLVDEPIQSLGAYVELCGMWYISAKELRDRVREEGPGSLSHDPYNLQVFTKDGGFRFMDIGQMISIRTSSRRLTFWRDLVRDYITKEERQKIWSVKARFYNPIWTTQTASIKLYISWCEDIQCSVFEELVR</sequence>